<keyword evidence="10" id="KW-0472">Membrane</keyword>
<dbReference type="AlphaFoldDB" id="A0A559J0M3"/>
<dbReference type="InterPro" id="IPR017871">
    <property type="entry name" value="ABC_transporter-like_CS"/>
</dbReference>
<evidence type="ECO:0000256" key="1">
    <source>
        <dbReference type="ARBA" id="ARBA00004202"/>
    </source>
</evidence>
<keyword evidence="9" id="KW-1278">Translocase</keyword>
<keyword evidence="7" id="KW-0547">Nucleotide-binding</keyword>
<feature type="domain" description="ABC transporter" evidence="11">
    <location>
        <begin position="5"/>
        <end position="242"/>
    </location>
</feature>
<reference evidence="12 13" key="1">
    <citation type="submission" date="2019-07" db="EMBL/GenBank/DDBJ databases">
        <authorList>
            <person name="Kim J."/>
        </authorList>
    </citation>
    <scope>NUCLEOTIDE SEQUENCE [LARGE SCALE GENOMIC DNA]</scope>
    <source>
        <strain evidence="12 13">N4</strain>
    </source>
</reference>
<dbReference type="FunFam" id="3.40.50.300:FF:000127">
    <property type="entry name" value="Ribose import ATP-binding protein RbsA"/>
    <property type="match status" value="1"/>
</dbReference>
<sequence length="500" mass="55257">MEALFEMRGIHKSFSSVQVLKGAAFQLKPGEIHALMGENGAGKSTLMKILTGVYKADSGSIKVKGKEVMFTDPKQAEEMGVAIIHQELNIIPKLTVTENMFLGRQLTYGKTGFVRDKEMKRRTREYLQRLGVDIDPDASADTLSIGQQQMIEIAKALSKNAEVLIMDEPTAALTDREIEALFKIMNQLRSEGVGIVYISHRMEEIFLMCDRISVLRDGSFIGTEDISETTIEHIVHMMVGREIGERYPERSSKIGDERLRVEDLSDGKKVNGISFSARAGEIVGVAGLMGAGRTEIARMLFGANKKKQGKIFIDGQEVAITSPSKAIESGIVFVTEDRKHQGLVLGMSVRENLSLTNYKHISNYGVISSKKEEELSEKMIKRFHIRTRDPEQTVKSLSGGNQQKVAIGKWLGELPKVFILDEPTRGVDVGAKKEIYTMMNELSEQGVTIIMISSDLPEVLGVSDRVIVVHEGRIASILDKSEMNQETIMHAATGGSSNGH</sequence>
<dbReference type="PROSITE" id="PS50893">
    <property type="entry name" value="ABC_TRANSPORTER_2"/>
    <property type="match status" value="2"/>
</dbReference>
<protein>
    <submittedName>
        <fullName evidence="12">Sugar ABC transporter ATP-binding protein</fullName>
    </submittedName>
</protein>
<keyword evidence="6" id="KW-0677">Repeat</keyword>
<proteinExistence type="predicted"/>
<name>A0A559J0M3_9BACL</name>
<dbReference type="FunFam" id="3.40.50.300:FF:000126">
    <property type="entry name" value="Galactose/methyl galactoside import ATP-binding protein MglA"/>
    <property type="match status" value="1"/>
</dbReference>
<dbReference type="PANTHER" id="PTHR43790">
    <property type="entry name" value="CARBOHYDRATE TRANSPORT ATP-BINDING PROTEIN MG119-RELATED"/>
    <property type="match status" value="1"/>
</dbReference>
<dbReference type="InterPro" id="IPR003593">
    <property type="entry name" value="AAA+_ATPase"/>
</dbReference>
<evidence type="ECO:0000256" key="8">
    <source>
        <dbReference type="ARBA" id="ARBA00022840"/>
    </source>
</evidence>
<evidence type="ECO:0000256" key="3">
    <source>
        <dbReference type="ARBA" id="ARBA00022448"/>
    </source>
</evidence>
<keyword evidence="13" id="KW-1185">Reference proteome</keyword>
<dbReference type="GO" id="GO:0005886">
    <property type="term" value="C:plasma membrane"/>
    <property type="evidence" value="ECO:0007669"/>
    <property type="project" value="UniProtKB-SubCell"/>
</dbReference>
<dbReference type="SUPFAM" id="SSF52540">
    <property type="entry name" value="P-loop containing nucleoside triphosphate hydrolases"/>
    <property type="match status" value="2"/>
</dbReference>
<dbReference type="RefSeq" id="WP_144989914.1">
    <property type="nucleotide sequence ID" value="NZ_VNJK01000001.1"/>
</dbReference>
<dbReference type="InterPro" id="IPR050107">
    <property type="entry name" value="ABC_carbohydrate_import_ATPase"/>
</dbReference>
<dbReference type="GO" id="GO:0015749">
    <property type="term" value="P:monosaccharide transmembrane transport"/>
    <property type="evidence" value="ECO:0007669"/>
    <property type="project" value="UniProtKB-ARBA"/>
</dbReference>
<keyword evidence="8 12" id="KW-0067">ATP-binding</keyword>
<dbReference type="SMART" id="SM00382">
    <property type="entry name" value="AAA"/>
    <property type="match status" value="2"/>
</dbReference>
<gene>
    <name evidence="12" type="ORF">FPZ44_10420</name>
</gene>
<feature type="domain" description="ABC transporter" evidence="11">
    <location>
        <begin position="254"/>
        <end position="496"/>
    </location>
</feature>
<dbReference type="PROSITE" id="PS00211">
    <property type="entry name" value="ABC_TRANSPORTER_1"/>
    <property type="match status" value="1"/>
</dbReference>
<evidence type="ECO:0000256" key="7">
    <source>
        <dbReference type="ARBA" id="ARBA00022741"/>
    </source>
</evidence>
<dbReference type="EMBL" id="VNJK01000001">
    <property type="protein sequence ID" value="TVX93430.1"/>
    <property type="molecule type" value="Genomic_DNA"/>
</dbReference>
<dbReference type="InterPro" id="IPR027417">
    <property type="entry name" value="P-loop_NTPase"/>
</dbReference>
<evidence type="ECO:0000256" key="9">
    <source>
        <dbReference type="ARBA" id="ARBA00022967"/>
    </source>
</evidence>
<evidence type="ECO:0000313" key="13">
    <source>
        <dbReference type="Proteomes" id="UP000318102"/>
    </source>
</evidence>
<dbReference type="InterPro" id="IPR003439">
    <property type="entry name" value="ABC_transporter-like_ATP-bd"/>
</dbReference>
<evidence type="ECO:0000256" key="2">
    <source>
        <dbReference type="ARBA" id="ARBA00004533"/>
    </source>
</evidence>
<dbReference type="Gene3D" id="3.40.50.300">
    <property type="entry name" value="P-loop containing nucleotide triphosphate hydrolases"/>
    <property type="match status" value="2"/>
</dbReference>
<dbReference type="PANTHER" id="PTHR43790:SF3">
    <property type="entry name" value="D-ALLOSE IMPORT ATP-BINDING PROTEIN ALSA-RELATED"/>
    <property type="match status" value="1"/>
</dbReference>
<evidence type="ECO:0000256" key="5">
    <source>
        <dbReference type="ARBA" id="ARBA00022597"/>
    </source>
</evidence>
<comment type="subcellular location">
    <subcellularLocation>
        <location evidence="2">Cell inner membrane</location>
    </subcellularLocation>
    <subcellularLocation>
        <location evidence="1">Cell membrane</location>
        <topology evidence="1">Peripheral membrane protein</topology>
    </subcellularLocation>
</comment>
<dbReference type="Pfam" id="PF00005">
    <property type="entry name" value="ABC_tran"/>
    <property type="match status" value="2"/>
</dbReference>
<dbReference type="CDD" id="cd03216">
    <property type="entry name" value="ABC_Carb_Monos_I"/>
    <property type="match status" value="1"/>
</dbReference>
<dbReference type="GO" id="GO:0016887">
    <property type="term" value="F:ATP hydrolysis activity"/>
    <property type="evidence" value="ECO:0007669"/>
    <property type="project" value="InterPro"/>
</dbReference>
<dbReference type="Proteomes" id="UP000318102">
    <property type="component" value="Unassembled WGS sequence"/>
</dbReference>
<dbReference type="GO" id="GO:0005524">
    <property type="term" value="F:ATP binding"/>
    <property type="evidence" value="ECO:0007669"/>
    <property type="project" value="UniProtKB-KW"/>
</dbReference>
<evidence type="ECO:0000259" key="11">
    <source>
        <dbReference type="PROSITE" id="PS50893"/>
    </source>
</evidence>
<evidence type="ECO:0000256" key="10">
    <source>
        <dbReference type="ARBA" id="ARBA00023136"/>
    </source>
</evidence>
<keyword evidence="4" id="KW-1003">Cell membrane</keyword>
<evidence type="ECO:0000256" key="4">
    <source>
        <dbReference type="ARBA" id="ARBA00022475"/>
    </source>
</evidence>
<evidence type="ECO:0000313" key="12">
    <source>
        <dbReference type="EMBL" id="TVX93430.1"/>
    </source>
</evidence>
<comment type="caution">
    <text evidence="12">The sequence shown here is derived from an EMBL/GenBank/DDBJ whole genome shotgun (WGS) entry which is preliminary data.</text>
</comment>
<evidence type="ECO:0000256" key="6">
    <source>
        <dbReference type="ARBA" id="ARBA00022737"/>
    </source>
</evidence>
<organism evidence="12 13">
    <name type="scientific">Paenibacillus agilis</name>
    <dbReference type="NCBI Taxonomy" id="3020863"/>
    <lineage>
        <taxon>Bacteria</taxon>
        <taxon>Bacillati</taxon>
        <taxon>Bacillota</taxon>
        <taxon>Bacilli</taxon>
        <taxon>Bacillales</taxon>
        <taxon>Paenibacillaceae</taxon>
        <taxon>Paenibacillus</taxon>
    </lineage>
</organism>
<keyword evidence="3" id="KW-0813">Transport</keyword>
<accession>A0A559J0M3</accession>
<keyword evidence="5" id="KW-0762">Sugar transport</keyword>
<dbReference type="CDD" id="cd03215">
    <property type="entry name" value="ABC_Carb_Monos_II"/>
    <property type="match status" value="1"/>
</dbReference>
<dbReference type="OrthoDB" id="9766104at2"/>